<dbReference type="KEGG" id="tid:Thein_0549"/>
<sequence>MKKLTKIIEAASNFGAALSSLFFLLITLFILVEVFLRAVFNTSTLVCDEFSAYMFVWLVMLGLSYTFKENAHIRINILLFRLNRKFRWILENISLFLAFIVLLFIFYHSLLMVLESYHLDMRADTIAETPLFIPQIALPVGFLTFALQVLAKLLQNISKGIPR</sequence>
<evidence type="ECO:0000256" key="8">
    <source>
        <dbReference type="ARBA" id="ARBA00038436"/>
    </source>
</evidence>
<keyword evidence="2" id="KW-0813">Transport</keyword>
<reference evidence="12" key="1">
    <citation type="submission" date="2011-04" db="EMBL/GenBank/DDBJ databases">
        <title>The complete genome of Thermodesulfatator indicus DSM 15286.</title>
        <authorList>
            <person name="Lucas S."/>
            <person name="Copeland A."/>
            <person name="Lapidus A."/>
            <person name="Bruce D."/>
            <person name="Goodwin L."/>
            <person name="Pitluck S."/>
            <person name="Peters L."/>
            <person name="Kyrpides N."/>
            <person name="Mavromatis K."/>
            <person name="Pagani I."/>
            <person name="Ivanova N."/>
            <person name="Saunders L."/>
            <person name="Detter J.C."/>
            <person name="Tapia R."/>
            <person name="Han C."/>
            <person name="Land M."/>
            <person name="Hauser L."/>
            <person name="Markowitz V."/>
            <person name="Cheng J.-F."/>
            <person name="Hugenholtz P."/>
            <person name="Woyke T."/>
            <person name="Wu D."/>
            <person name="Spring S."/>
            <person name="Schroeder M."/>
            <person name="Brambilla E."/>
            <person name="Klenk H.-P."/>
            <person name="Eisen J.A."/>
        </authorList>
    </citation>
    <scope>NUCLEOTIDE SEQUENCE [LARGE SCALE GENOMIC DNA]</scope>
    <source>
        <strain evidence="12">DSM 15286 / JCM 11887 / CIR29812</strain>
    </source>
</reference>
<evidence type="ECO:0000256" key="9">
    <source>
        <dbReference type="SAM" id="Phobius"/>
    </source>
</evidence>
<comment type="subcellular location">
    <subcellularLocation>
        <location evidence="1">Cell inner membrane</location>
        <topology evidence="1">Multi-pass membrane protein</topology>
    </subcellularLocation>
</comment>
<evidence type="ECO:0000313" key="11">
    <source>
        <dbReference type="EMBL" id="AEH44430.1"/>
    </source>
</evidence>
<evidence type="ECO:0000256" key="7">
    <source>
        <dbReference type="ARBA" id="ARBA00023136"/>
    </source>
</evidence>
<dbReference type="EMBL" id="CP002683">
    <property type="protein sequence ID" value="AEH44430.1"/>
    <property type="molecule type" value="Genomic_DNA"/>
</dbReference>
<dbReference type="GO" id="GO:0015740">
    <property type="term" value="P:C4-dicarboxylate transport"/>
    <property type="evidence" value="ECO:0007669"/>
    <property type="project" value="TreeGrafter"/>
</dbReference>
<proteinExistence type="inferred from homology"/>
<keyword evidence="4" id="KW-0997">Cell inner membrane</keyword>
<feature type="transmembrane region" description="Helical" evidence="9">
    <location>
        <begin position="12"/>
        <end position="38"/>
    </location>
</feature>
<feature type="transmembrane region" description="Helical" evidence="9">
    <location>
        <begin position="88"/>
        <end position="111"/>
    </location>
</feature>
<protein>
    <submittedName>
        <fullName evidence="11">Tripartite ATP-independent periplasmic transporter DctQ component</fullName>
    </submittedName>
</protein>
<dbReference type="HOGENOM" id="CLU_086356_2_3_0"/>
<evidence type="ECO:0000256" key="1">
    <source>
        <dbReference type="ARBA" id="ARBA00004429"/>
    </source>
</evidence>
<dbReference type="InParanoid" id="F8ABC0"/>
<dbReference type="InterPro" id="IPR007387">
    <property type="entry name" value="TRAP_DctQ"/>
</dbReference>
<dbReference type="GO" id="GO:0022857">
    <property type="term" value="F:transmembrane transporter activity"/>
    <property type="evidence" value="ECO:0007669"/>
    <property type="project" value="TreeGrafter"/>
</dbReference>
<keyword evidence="3" id="KW-1003">Cell membrane</keyword>
<gene>
    <name evidence="11" type="ordered locus">Thein_0549</name>
</gene>
<organism evidence="11 12">
    <name type="scientific">Thermodesulfatator indicus (strain DSM 15286 / JCM 11887 / CIR29812)</name>
    <dbReference type="NCBI Taxonomy" id="667014"/>
    <lineage>
        <taxon>Bacteria</taxon>
        <taxon>Pseudomonadati</taxon>
        <taxon>Thermodesulfobacteriota</taxon>
        <taxon>Thermodesulfobacteria</taxon>
        <taxon>Thermodesulfobacteriales</taxon>
        <taxon>Thermodesulfatatoraceae</taxon>
        <taxon>Thermodesulfatator</taxon>
    </lineage>
</organism>
<dbReference type="RefSeq" id="WP_013907175.1">
    <property type="nucleotide sequence ID" value="NC_015681.1"/>
</dbReference>
<keyword evidence="6 9" id="KW-1133">Transmembrane helix</keyword>
<keyword evidence="5 9" id="KW-0812">Transmembrane</keyword>
<accession>F8ABC0</accession>
<evidence type="ECO:0000256" key="3">
    <source>
        <dbReference type="ARBA" id="ARBA00022475"/>
    </source>
</evidence>
<dbReference type="eggNOG" id="COG4665">
    <property type="taxonomic scope" value="Bacteria"/>
</dbReference>
<dbReference type="Pfam" id="PF04290">
    <property type="entry name" value="DctQ"/>
    <property type="match status" value="1"/>
</dbReference>
<evidence type="ECO:0000313" key="12">
    <source>
        <dbReference type="Proteomes" id="UP000006793"/>
    </source>
</evidence>
<feature type="transmembrane region" description="Helical" evidence="9">
    <location>
        <begin position="131"/>
        <end position="154"/>
    </location>
</feature>
<evidence type="ECO:0000256" key="2">
    <source>
        <dbReference type="ARBA" id="ARBA00022448"/>
    </source>
</evidence>
<evidence type="ECO:0000259" key="10">
    <source>
        <dbReference type="Pfam" id="PF04290"/>
    </source>
</evidence>
<feature type="domain" description="Tripartite ATP-independent periplasmic transporters DctQ component" evidence="10">
    <location>
        <begin position="26"/>
        <end position="157"/>
    </location>
</feature>
<dbReference type="AlphaFoldDB" id="F8ABC0"/>
<dbReference type="PANTHER" id="PTHR35011:SF2">
    <property type="entry name" value="2,3-DIKETO-L-GULONATE TRAP TRANSPORTER SMALL PERMEASE PROTEIN YIAM"/>
    <property type="match status" value="1"/>
</dbReference>
<dbReference type="OrthoDB" id="9797534at2"/>
<name>F8ABC0_THEID</name>
<dbReference type="InterPro" id="IPR055348">
    <property type="entry name" value="DctQ"/>
</dbReference>
<dbReference type="PaxDb" id="667014-Thein_0549"/>
<dbReference type="PANTHER" id="PTHR35011">
    <property type="entry name" value="2,3-DIKETO-L-GULONATE TRAP TRANSPORTER SMALL PERMEASE PROTEIN YIAM"/>
    <property type="match status" value="1"/>
</dbReference>
<comment type="similarity">
    <text evidence="8">Belongs to the TRAP transporter small permease family.</text>
</comment>
<dbReference type="STRING" id="667014.Thein_0549"/>
<dbReference type="GO" id="GO:0005886">
    <property type="term" value="C:plasma membrane"/>
    <property type="evidence" value="ECO:0007669"/>
    <property type="project" value="UniProtKB-SubCell"/>
</dbReference>
<feature type="transmembrane region" description="Helical" evidence="9">
    <location>
        <begin position="50"/>
        <end position="67"/>
    </location>
</feature>
<evidence type="ECO:0000256" key="6">
    <source>
        <dbReference type="ARBA" id="ARBA00022989"/>
    </source>
</evidence>
<evidence type="ECO:0000256" key="5">
    <source>
        <dbReference type="ARBA" id="ARBA00022692"/>
    </source>
</evidence>
<dbReference type="Proteomes" id="UP000006793">
    <property type="component" value="Chromosome"/>
</dbReference>
<keyword evidence="12" id="KW-1185">Reference proteome</keyword>
<keyword evidence="7 9" id="KW-0472">Membrane</keyword>
<evidence type="ECO:0000256" key="4">
    <source>
        <dbReference type="ARBA" id="ARBA00022519"/>
    </source>
</evidence>
<reference evidence="11 12" key="2">
    <citation type="journal article" date="2012" name="Stand. Genomic Sci.">
        <title>Complete genome sequence of the thermophilic sulfate-reducing ocean bacterium Thermodesulfatator indicus type strain (CIR29812(T)).</title>
        <authorList>
            <person name="Anderson I."/>
            <person name="Saunders E."/>
            <person name="Lapidus A."/>
            <person name="Nolan M."/>
            <person name="Lucas S."/>
            <person name="Tice H."/>
            <person name="Del Rio T.G."/>
            <person name="Cheng J.F."/>
            <person name="Han C."/>
            <person name="Tapia R."/>
            <person name="Goodwin L.A."/>
            <person name="Pitluck S."/>
            <person name="Liolios K."/>
            <person name="Mavromatis K."/>
            <person name="Pagani I."/>
            <person name="Ivanova N."/>
            <person name="Mikhailova N."/>
            <person name="Pati A."/>
            <person name="Chen A."/>
            <person name="Palaniappan K."/>
            <person name="Land M."/>
            <person name="Hauser L."/>
            <person name="Jeffries C.D."/>
            <person name="Chang Y.J."/>
            <person name="Brambilla E.M."/>
            <person name="Rohde M."/>
            <person name="Spring S."/>
            <person name="Goker M."/>
            <person name="Detter J.C."/>
            <person name="Woyke T."/>
            <person name="Bristow J."/>
            <person name="Eisen J.A."/>
            <person name="Markowitz V."/>
            <person name="Hugenholtz P."/>
            <person name="Kyrpides N.C."/>
            <person name="Klenk H.P."/>
        </authorList>
    </citation>
    <scope>NUCLEOTIDE SEQUENCE [LARGE SCALE GENOMIC DNA]</scope>
    <source>
        <strain evidence="12">DSM 15286 / JCM 11887 / CIR29812</strain>
    </source>
</reference>